<dbReference type="Pfam" id="PF00089">
    <property type="entry name" value="Trypsin"/>
    <property type="match status" value="1"/>
</dbReference>
<dbReference type="EMBL" id="JAZHOF010000004">
    <property type="protein sequence ID" value="MEJ8572298.1"/>
    <property type="molecule type" value="Genomic_DNA"/>
</dbReference>
<keyword evidence="3 6" id="KW-0732">Signal</keyword>
<feature type="chain" id="PRO_5043099463" description="Serine protease" evidence="6">
    <location>
        <begin position="24"/>
        <end position="305"/>
    </location>
</feature>
<reference evidence="9 10" key="1">
    <citation type="submission" date="2024-02" db="EMBL/GenBank/DDBJ databases">
        <title>Genome analysis and characterization of Microbaculum marinisediminis sp. nov., isolated from marine sediment.</title>
        <authorList>
            <person name="Du Z.-J."/>
            <person name="Ye Y.-Q."/>
            <person name="Zhang Z.-R."/>
            <person name="Yuan S.-M."/>
            <person name="Zhang X.-Y."/>
        </authorList>
    </citation>
    <scope>NUCLEOTIDE SEQUENCE [LARGE SCALE GENOMIC DNA]</scope>
    <source>
        <strain evidence="9 10">SDUM1044001</strain>
    </source>
</reference>
<feature type="domain" description="Peptidase S1" evidence="8">
    <location>
        <begin position="103"/>
        <end position="198"/>
    </location>
</feature>
<dbReference type="InterPro" id="IPR050966">
    <property type="entry name" value="Glutamyl_endopeptidase"/>
</dbReference>
<keyword evidence="10" id="KW-1185">Reference proteome</keyword>
<dbReference type="RefSeq" id="WP_340329986.1">
    <property type="nucleotide sequence ID" value="NZ_JAZHOF010000004.1"/>
</dbReference>
<comment type="similarity">
    <text evidence="1 6">Belongs to the peptidase S1B family.</text>
</comment>
<dbReference type="InterPro" id="IPR018114">
    <property type="entry name" value="TRYPSIN_HIS"/>
</dbReference>
<organism evidence="9 10">
    <name type="scientific">Microbaculum marinum</name>
    <dbReference type="NCBI Taxonomy" id="1764581"/>
    <lineage>
        <taxon>Bacteria</taxon>
        <taxon>Pseudomonadati</taxon>
        <taxon>Pseudomonadota</taxon>
        <taxon>Alphaproteobacteria</taxon>
        <taxon>Hyphomicrobiales</taxon>
        <taxon>Tepidamorphaceae</taxon>
        <taxon>Microbaculum</taxon>
    </lineage>
</organism>
<evidence type="ECO:0000256" key="3">
    <source>
        <dbReference type="ARBA" id="ARBA00022729"/>
    </source>
</evidence>
<dbReference type="GO" id="GO:0004252">
    <property type="term" value="F:serine-type endopeptidase activity"/>
    <property type="evidence" value="ECO:0007669"/>
    <property type="project" value="InterPro"/>
</dbReference>
<feature type="signal peptide" evidence="6">
    <location>
        <begin position="1"/>
        <end position="23"/>
    </location>
</feature>
<dbReference type="AlphaFoldDB" id="A0AAW9RWB1"/>
<dbReference type="InterPro" id="IPR008256">
    <property type="entry name" value="Peptidase_S1B"/>
</dbReference>
<dbReference type="InterPro" id="IPR001254">
    <property type="entry name" value="Trypsin_dom"/>
</dbReference>
<evidence type="ECO:0000313" key="10">
    <source>
        <dbReference type="Proteomes" id="UP001378188"/>
    </source>
</evidence>
<evidence type="ECO:0000256" key="6">
    <source>
        <dbReference type="RuleBase" id="RU004296"/>
    </source>
</evidence>
<proteinExistence type="inferred from homology"/>
<dbReference type="EC" id="3.4.21.-" evidence="6"/>
<accession>A0AAW9RWB1</accession>
<name>A0AAW9RWB1_9HYPH</name>
<evidence type="ECO:0000256" key="4">
    <source>
        <dbReference type="ARBA" id="ARBA00022801"/>
    </source>
</evidence>
<dbReference type="Gene3D" id="2.40.10.10">
    <property type="entry name" value="Trypsin-like serine proteases"/>
    <property type="match status" value="2"/>
</dbReference>
<dbReference type="InterPro" id="IPR009003">
    <property type="entry name" value="Peptidase_S1_PA"/>
</dbReference>
<evidence type="ECO:0000256" key="2">
    <source>
        <dbReference type="ARBA" id="ARBA00022670"/>
    </source>
</evidence>
<dbReference type="Proteomes" id="UP001378188">
    <property type="component" value="Unassembled WGS sequence"/>
</dbReference>
<feature type="compositionally biased region" description="Basic and acidic residues" evidence="7">
    <location>
        <begin position="30"/>
        <end position="44"/>
    </location>
</feature>
<dbReference type="PANTHER" id="PTHR15462:SF8">
    <property type="entry name" value="SERINE PROTEASE"/>
    <property type="match status" value="1"/>
</dbReference>
<keyword evidence="5 6" id="KW-0720">Serine protease</keyword>
<evidence type="ECO:0000256" key="7">
    <source>
        <dbReference type="SAM" id="MobiDB-lite"/>
    </source>
</evidence>
<dbReference type="PANTHER" id="PTHR15462">
    <property type="entry name" value="SERINE PROTEASE"/>
    <property type="match status" value="1"/>
</dbReference>
<dbReference type="GO" id="GO:0006508">
    <property type="term" value="P:proteolysis"/>
    <property type="evidence" value="ECO:0007669"/>
    <property type="project" value="UniProtKB-KW"/>
</dbReference>
<dbReference type="PRINTS" id="PR00839">
    <property type="entry name" value="V8PROTEASE"/>
</dbReference>
<evidence type="ECO:0000313" key="9">
    <source>
        <dbReference type="EMBL" id="MEJ8572298.1"/>
    </source>
</evidence>
<comment type="caution">
    <text evidence="9">The sequence shown here is derived from an EMBL/GenBank/DDBJ whole genome shotgun (WGS) entry which is preliminary data.</text>
</comment>
<keyword evidence="2 6" id="KW-0645">Protease</keyword>
<dbReference type="InterPro" id="IPR043504">
    <property type="entry name" value="Peptidase_S1_PA_chymotrypsin"/>
</dbReference>
<evidence type="ECO:0000256" key="1">
    <source>
        <dbReference type="ARBA" id="ARBA00008764"/>
    </source>
</evidence>
<dbReference type="PROSITE" id="PS00134">
    <property type="entry name" value="TRYPSIN_HIS"/>
    <property type="match status" value="1"/>
</dbReference>
<dbReference type="SUPFAM" id="SSF50494">
    <property type="entry name" value="Trypsin-like serine proteases"/>
    <property type="match status" value="1"/>
</dbReference>
<evidence type="ECO:0000259" key="8">
    <source>
        <dbReference type="Pfam" id="PF00089"/>
    </source>
</evidence>
<protein>
    <recommendedName>
        <fullName evidence="6">Serine protease</fullName>
        <ecNumber evidence="6">3.4.21.-</ecNumber>
    </recommendedName>
</protein>
<evidence type="ECO:0000256" key="5">
    <source>
        <dbReference type="ARBA" id="ARBA00022825"/>
    </source>
</evidence>
<feature type="compositionally biased region" description="Polar residues" evidence="7">
    <location>
        <begin position="48"/>
        <end position="57"/>
    </location>
</feature>
<feature type="region of interest" description="Disordered" evidence="7">
    <location>
        <begin position="30"/>
        <end position="57"/>
    </location>
</feature>
<sequence>MKTLITGVMLGFALLAAPLAASAQSMHTAMSDDGKDLRVSEKRGNGRLSESNKGSTGYSGIAAALEQRLPTSEIAAIRALEPIGPESIIGADTRKQVNNTRKYPYRAVTLITFEEGRCTGWMVSPRLVVTAGHCVYDPGVGYYSKSSFRVYPGYTGTTAPYGSCRAKRLFTVAGWANSGRDDYDYGAIKLKCKVGNKTGWFGYFWKKGSLKRLPTKIAGYPGDKPLTQWYSRGRVTVSQPRRVFYKNDTTGGMSGSPVYYNRSDNCSPCSMAIHAYGTYGSAPFSTNNHGTRINRSVFNNISNWK</sequence>
<keyword evidence="4 6" id="KW-0378">Hydrolase</keyword>
<gene>
    <name evidence="9" type="ORF">V3328_12485</name>
</gene>